<comment type="caution">
    <text evidence="1">The sequence shown here is derived from an EMBL/GenBank/DDBJ whole genome shotgun (WGS) entry which is preliminary data.</text>
</comment>
<reference evidence="2" key="1">
    <citation type="journal article" date="2019" name="Int. J. Syst. Evol. Microbiol.">
        <title>The Global Catalogue of Microorganisms (GCM) 10K type strain sequencing project: providing services to taxonomists for standard genome sequencing and annotation.</title>
        <authorList>
            <consortium name="The Broad Institute Genomics Platform"/>
            <consortium name="The Broad Institute Genome Sequencing Center for Infectious Disease"/>
            <person name="Wu L."/>
            <person name="Ma J."/>
        </authorList>
    </citation>
    <scope>NUCLEOTIDE SEQUENCE [LARGE SCALE GENOMIC DNA]</scope>
    <source>
        <strain evidence="2">JCM 9377</strain>
    </source>
</reference>
<dbReference type="EMBL" id="BAAAUV010000019">
    <property type="protein sequence ID" value="GAA3229084.1"/>
    <property type="molecule type" value="Genomic_DNA"/>
</dbReference>
<dbReference type="Proteomes" id="UP001501237">
    <property type="component" value="Unassembled WGS sequence"/>
</dbReference>
<gene>
    <name evidence="1" type="ORF">GCM10010468_58780</name>
</gene>
<protein>
    <submittedName>
        <fullName evidence="1">Uncharacterized protein</fullName>
    </submittedName>
</protein>
<keyword evidence="2" id="KW-1185">Reference proteome</keyword>
<name>A0ABP6QGI7_9ACTN</name>
<evidence type="ECO:0000313" key="1">
    <source>
        <dbReference type="EMBL" id="GAA3229084.1"/>
    </source>
</evidence>
<evidence type="ECO:0000313" key="2">
    <source>
        <dbReference type="Proteomes" id="UP001501237"/>
    </source>
</evidence>
<accession>A0ABP6QGI7</accession>
<proteinExistence type="predicted"/>
<sequence>MGASGLSFLIEILGRPRRAVTASNVCDRQRTAAKLKCLPLGYGARGPASASGVGRADEVKLESPALQRFDA</sequence>
<organism evidence="1 2">
    <name type="scientific">Actinocorallia longicatena</name>
    <dbReference type="NCBI Taxonomy" id="111803"/>
    <lineage>
        <taxon>Bacteria</taxon>
        <taxon>Bacillati</taxon>
        <taxon>Actinomycetota</taxon>
        <taxon>Actinomycetes</taxon>
        <taxon>Streptosporangiales</taxon>
        <taxon>Thermomonosporaceae</taxon>
        <taxon>Actinocorallia</taxon>
    </lineage>
</organism>